<reference evidence="2" key="1">
    <citation type="submission" date="2017-09" db="EMBL/GenBank/DDBJ databases">
        <title>Depth-based differentiation of microbial function through sediment-hosted aquifers and enrichment of novel symbionts in the deep terrestrial subsurface.</title>
        <authorList>
            <person name="Probst A.J."/>
            <person name="Ladd B."/>
            <person name="Jarett J.K."/>
            <person name="Geller-Mcgrath D.E."/>
            <person name="Sieber C.M.K."/>
            <person name="Emerson J.B."/>
            <person name="Anantharaman K."/>
            <person name="Thomas B.C."/>
            <person name="Malmstrom R."/>
            <person name="Stieglmeier M."/>
            <person name="Klingl A."/>
            <person name="Woyke T."/>
            <person name="Ryan C.M."/>
            <person name="Banfield J.F."/>
        </authorList>
    </citation>
    <scope>NUCLEOTIDE SEQUENCE [LARGE SCALE GENOMIC DNA]</scope>
</reference>
<comment type="caution">
    <text evidence="1">The sequence shown here is derived from an EMBL/GenBank/DDBJ whole genome shotgun (WGS) entry which is preliminary data.</text>
</comment>
<gene>
    <name evidence="1" type="ORF">COY29_04105</name>
</gene>
<dbReference type="EMBL" id="PFNO01000132">
    <property type="protein sequence ID" value="PIZ48249.1"/>
    <property type="molecule type" value="Genomic_DNA"/>
</dbReference>
<sequence>MSKEFDSINRKIEIKGFPKLIKKQIGRMVQKDRIEEAEQIQRDYINRKLDKKFDLYRVEIKQSSRSKRKEVRRKKAVDREEGEKIWKDNKNRPDHIRKRIDDYLKGVLEGITEIYPKEKKALEEIFAYSDDKMIDEIAKYEKIAPEKRKEELNIIDFFRSRFNEKEKTTDQNERTYKTLGIYRWFFLLNKVYKGDLEVLFNVDGAGKTTLDKVIGGVRQGLAQKKR</sequence>
<organism evidence="1 2">
    <name type="scientific">Candidatus Woesebacteria bacterium CG_4_10_14_0_2_um_filter_39_14</name>
    <dbReference type="NCBI Taxonomy" id="1975054"/>
    <lineage>
        <taxon>Bacteria</taxon>
        <taxon>Candidatus Woeseibacteriota</taxon>
    </lineage>
</organism>
<dbReference type="Proteomes" id="UP000229753">
    <property type="component" value="Unassembled WGS sequence"/>
</dbReference>
<name>A0A2M7TM01_9BACT</name>
<dbReference type="AlphaFoldDB" id="A0A2M7TM01"/>
<protein>
    <submittedName>
        <fullName evidence="1">Uncharacterized protein</fullName>
    </submittedName>
</protein>
<evidence type="ECO:0000313" key="2">
    <source>
        <dbReference type="Proteomes" id="UP000229753"/>
    </source>
</evidence>
<evidence type="ECO:0000313" key="1">
    <source>
        <dbReference type="EMBL" id="PIZ48249.1"/>
    </source>
</evidence>
<proteinExistence type="predicted"/>
<accession>A0A2M7TM01</accession>